<organism evidence="2 3">
    <name type="scientific">Colletotrichum liriopes</name>
    <dbReference type="NCBI Taxonomy" id="708192"/>
    <lineage>
        <taxon>Eukaryota</taxon>
        <taxon>Fungi</taxon>
        <taxon>Dikarya</taxon>
        <taxon>Ascomycota</taxon>
        <taxon>Pezizomycotina</taxon>
        <taxon>Sordariomycetes</taxon>
        <taxon>Hypocreomycetidae</taxon>
        <taxon>Glomerellales</taxon>
        <taxon>Glomerellaceae</taxon>
        <taxon>Colletotrichum</taxon>
        <taxon>Colletotrichum spaethianum species complex</taxon>
    </lineage>
</organism>
<evidence type="ECO:0008006" key="4">
    <source>
        <dbReference type="Google" id="ProtNLM"/>
    </source>
</evidence>
<evidence type="ECO:0000256" key="1">
    <source>
        <dbReference type="SAM" id="MobiDB-lite"/>
    </source>
</evidence>
<dbReference type="AlphaFoldDB" id="A0AA37GSF4"/>
<comment type="caution">
    <text evidence="2">The sequence shown here is derived from an EMBL/GenBank/DDBJ whole genome shotgun (WGS) entry which is preliminary data.</text>
</comment>
<evidence type="ECO:0000313" key="2">
    <source>
        <dbReference type="EMBL" id="GJC86330.1"/>
    </source>
</evidence>
<name>A0AA37GSF4_9PEZI</name>
<proteinExistence type="predicted"/>
<feature type="region of interest" description="Disordered" evidence="1">
    <location>
        <begin position="42"/>
        <end position="71"/>
    </location>
</feature>
<feature type="compositionally biased region" description="Basic residues" evidence="1">
    <location>
        <begin position="57"/>
        <end position="71"/>
    </location>
</feature>
<accession>A0AA37GSF4</accession>
<gene>
    <name evidence="2" type="ORF">ColLi_09168</name>
</gene>
<sequence>MVVVIGTAFPQPGAGFTSNLQHLNVMLTQQRCGLVVVGHIKMPGVNDDGEEDEGKGKGKGKRKGKGPVKGKKERIMALNEEGEMVWMVVTVLKEMYKRMYTNGRVATVTFAK</sequence>
<evidence type="ECO:0000313" key="3">
    <source>
        <dbReference type="Proteomes" id="UP001055172"/>
    </source>
</evidence>
<reference evidence="2 3" key="1">
    <citation type="submission" date="2021-07" db="EMBL/GenBank/DDBJ databases">
        <title>Genome data of Colletotrichum spaethianum.</title>
        <authorList>
            <person name="Utami Y.D."/>
            <person name="Hiruma K."/>
        </authorList>
    </citation>
    <scope>NUCLEOTIDE SEQUENCE [LARGE SCALE GENOMIC DNA]</scope>
    <source>
        <strain evidence="2 3">MAFF 242679</strain>
    </source>
</reference>
<dbReference type="Proteomes" id="UP001055172">
    <property type="component" value="Unassembled WGS sequence"/>
</dbReference>
<protein>
    <recommendedName>
        <fullName evidence="4">DNA2/NAM7 helicase-like C-terminal domain-containing protein</fullName>
    </recommendedName>
</protein>
<dbReference type="EMBL" id="BPPX01000021">
    <property type="protein sequence ID" value="GJC86330.1"/>
    <property type="molecule type" value="Genomic_DNA"/>
</dbReference>
<keyword evidence="3" id="KW-1185">Reference proteome</keyword>